<dbReference type="EMBL" id="BLXT01000370">
    <property type="protein sequence ID" value="GFN76335.1"/>
    <property type="molecule type" value="Genomic_DNA"/>
</dbReference>
<protein>
    <submittedName>
        <fullName evidence="1">Uncharacterized protein</fullName>
    </submittedName>
</protein>
<evidence type="ECO:0000313" key="2">
    <source>
        <dbReference type="Proteomes" id="UP000735302"/>
    </source>
</evidence>
<sequence>MSRCLRSSSRQREDFCRMSRRFVNRQDRVRRFLQQCVGGSGFRQGKEKISAGATDRHSFSITHADLIAMVPGSFIVPPPKELQGAYTGLLVETE</sequence>
<organism evidence="1 2">
    <name type="scientific">Plakobranchus ocellatus</name>
    <dbReference type="NCBI Taxonomy" id="259542"/>
    <lineage>
        <taxon>Eukaryota</taxon>
        <taxon>Metazoa</taxon>
        <taxon>Spiralia</taxon>
        <taxon>Lophotrochozoa</taxon>
        <taxon>Mollusca</taxon>
        <taxon>Gastropoda</taxon>
        <taxon>Heterobranchia</taxon>
        <taxon>Euthyneura</taxon>
        <taxon>Panpulmonata</taxon>
        <taxon>Sacoglossa</taxon>
        <taxon>Placobranchoidea</taxon>
        <taxon>Plakobranchidae</taxon>
        <taxon>Plakobranchus</taxon>
    </lineage>
</organism>
<reference evidence="1 2" key="1">
    <citation type="journal article" date="2021" name="Elife">
        <title>Chloroplast acquisition without the gene transfer in kleptoplastic sea slugs, Plakobranchus ocellatus.</title>
        <authorList>
            <person name="Maeda T."/>
            <person name="Takahashi S."/>
            <person name="Yoshida T."/>
            <person name="Shimamura S."/>
            <person name="Takaki Y."/>
            <person name="Nagai Y."/>
            <person name="Toyoda A."/>
            <person name="Suzuki Y."/>
            <person name="Arimoto A."/>
            <person name="Ishii H."/>
            <person name="Satoh N."/>
            <person name="Nishiyama T."/>
            <person name="Hasebe M."/>
            <person name="Maruyama T."/>
            <person name="Minagawa J."/>
            <person name="Obokata J."/>
            <person name="Shigenobu S."/>
        </authorList>
    </citation>
    <scope>NUCLEOTIDE SEQUENCE [LARGE SCALE GENOMIC DNA]</scope>
</reference>
<comment type="caution">
    <text evidence="1">The sequence shown here is derived from an EMBL/GenBank/DDBJ whole genome shotgun (WGS) entry which is preliminary data.</text>
</comment>
<accession>A0AAV3XZS6</accession>
<dbReference type="AlphaFoldDB" id="A0AAV3XZS6"/>
<evidence type="ECO:0000313" key="1">
    <source>
        <dbReference type="EMBL" id="GFN76335.1"/>
    </source>
</evidence>
<gene>
    <name evidence="1" type="ORF">PoB_000284100</name>
</gene>
<keyword evidence="2" id="KW-1185">Reference proteome</keyword>
<proteinExistence type="predicted"/>
<dbReference type="Proteomes" id="UP000735302">
    <property type="component" value="Unassembled WGS sequence"/>
</dbReference>
<name>A0AAV3XZS6_9GAST</name>